<keyword evidence="3" id="KW-0104">Cadmium</keyword>
<keyword evidence="7" id="KW-0472">Membrane</keyword>
<evidence type="ECO:0000256" key="3">
    <source>
        <dbReference type="ARBA" id="ARBA00022539"/>
    </source>
</evidence>
<dbReference type="InterPro" id="IPR044492">
    <property type="entry name" value="P_typ_ATPase_HD_dom"/>
</dbReference>
<dbReference type="PANTHER" id="PTHR48085">
    <property type="entry name" value="CADMIUM/ZINC-TRANSPORTING ATPASE HMA2-RELATED"/>
    <property type="match status" value="1"/>
</dbReference>
<keyword evidence="6" id="KW-1133">Transmembrane helix</keyword>
<dbReference type="AlphaFoldDB" id="A0A6I2R565"/>
<dbReference type="Pfam" id="PF00122">
    <property type="entry name" value="E1-E2_ATPase"/>
    <property type="match status" value="1"/>
</dbReference>
<keyword evidence="10" id="KW-0067">ATP-binding</keyword>
<name>A0A6I2R565_FLAPL</name>
<dbReference type="Gene3D" id="3.40.50.1000">
    <property type="entry name" value="HAD superfamily/HAD-like"/>
    <property type="match status" value="1"/>
</dbReference>
<dbReference type="SFLD" id="SFLDG00002">
    <property type="entry name" value="C1.7:_P-type_atpase_like"/>
    <property type="match status" value="1"/>
</dbReference>
<dbReference type="Proteomes" id="UP000434475">
    <property type="component" value="Unassembled WGS sequence"/>
</dbReference>
<dbReference type="InterPro" id="IPR023299">
    <property type="entry name" value="ATPase_P-typ_cyto_dom_N"/>
</dbReference>
<dbReference type="SUPFAM" id="SSF56784">
    <property type="entry name" value="HAD-like"/>
    <property type="match status" value="1"/>
</dbReference>
<evidence type="ECO:0000256" key="10">
    <source>
        <dbReference type="RuleBase" id="RU362081"/>
    </source>
</evidence>
<organism evidence="12 13">
    <name type="scientific">Flavonifractor plautii</name>
    <name type="common">Fusobacterium plautii</name>
    <dbReference type="NCBI Taxonomy" id="292800"/>
    <lineage>
        <taxon>Bacteria</taxon>
        <taxon>Bacillati</taxon>
        <taxon>Bacillota</taxon>
        <taxon>Clostridia</taxon>
        <taxon>Eubacteriales</taxon>
        <taxon>Oscillospiraceae</taxon>
        <taxon>Flavonifractor</taxon>
    </lineage>
</organism>
<dbReference type="PANTHER" id="PTHR48085:SF5">
    <property type="entry name" value="CADMIUM_ZINC-TRANSPORTING ATPASE HMA4-RELATED"/>
    <property type="match status" value="1"/>
</dbReference>
<evidence type="ECO:0000256" key="6">
    <source>
        <dbReference type="ARBA" id="ARBA00022989"/>
    </source>
</evidence>
<accession>A0A6I2R565</accession>
<gene>
    <name evidence="12" type="ORF">GKE97_17715</name>
</gene>
<reference evidence="12 13" key="1">
    <citation type="journal article" date="2019" name="Nat. Med.">
        <title>A library of human gut bacterial isolates paired with longitudinal multiomics data enables mechanistic microbiome research.</title>
        <authorList>
            <person name="Poyet M."/>
            <person name="Groussin M."/>
            <person name="Gibbons S.M."/>
            <person name="Avila-Pacheco J."/>
            <person name="Jiang X."/>
            <person name="Kearney S.M."/>
            <person name="Perrotta A.R."/>
            <person name="Berdy B."/>
            <person name="Zhao S."/>
            <person name="Lieberman T.D."/>
            <person name="Swanson P.K."/>
            <person name="Smith M."/>
            <person name="Roesemann S."/>
            <person name="Alexander J.E."/>
            <person name="Rich S.A."/>
            <person name="Livny J."/>
            <person name="Vlamakis H."/>
            <person name="Clish C."/>
            <person name="Bullock K."/>
            <person name="Deik A."/>
            <person name="Scott J."/>
            <person name="Pierce K.A."/>
            <person name="Xavier R.J."/>
            <person name="Alm E.J."/>
        </authorList>
    </citation>
    <scope>NUCLEOTIDE SEQUENCE [LARGE SCALE GENOMIC DNA]</scope>
    <source>
        <strain evidence="12 13">BIOML-A2</strain>
    </source>
</reference>
<comment type="catalytic activity">
    <reaction evidence="9">
        <text>Cd(2+)(in) + ATP + H2O = Cd(2+)(out) + ADP + phosphate + H(+)</text>
        <dbReference type="Rhea" id="RHEA:12132"/>
        <dbReference type="ChEBI" id="CHEBI:15377"/>
        <dbReference type="ChEBI" id="CHEBI:15378"/>
        <dbReference type="ChEBI" id="CHEBI:30616"/>
        <dbReference type="ChEBI" id="CHEBI:43474"/>
        <dbReference type="ChEBI" id="CHEBI:48775"/>
        <dbReference type="ChEBI" id="CHEBI:456216"/>
        <dbReference type="EC" id="7.2.2.21"/>
    </reaction>
</comment>
<keyword evidence="10" id="KW-0547">Nucleotide-binding</keyword>
<dbReference type="GO" id="GO:0016887">
    <property type="term" value="F:ATP hydrolysis activity"/>
    <property type="evidence" value="ECO:0007669"/>
    <property type="project" value="InterPro"/>
</dbReference>
<dbReference type="SFLD" id="SFLDF00027">
    <property type="entry name" value="p-type_atpase"/>
    <property type="match status" value="1"/>
</dbReference>
<evidence type="ECO:0000259" key="11">
    <source>
        <dbReference type="Pfam" id="PF00122"/>
    </source>
</evidence>
<sequence>MRYRIAYDQPGRLRVRFGPDAFTQEQGYGIAALLLGRPGVREAVTCALNGSVLVCYEGEGRAEALAVLRGLRRDALPVGTAADDDQLRQVDSQFLGRLLSMAARHFLKKWFLPFPVRCAVTLWNAAGYWREGLRSLGGGRLDVAVLDAASIAGAIARREWSTAGSVMFLLGLSALLEDYTRKRTQTTLTQSLAIHVDTVWRVAEDGSEESIPMGRLALGERIRVRSGALIPVDGTVTDGDAMVNEASMTGEPLPVHKRQGSTVYAGTVLEEGSLVIQAAALAGESRIQQIVGLIENSEALKAGAQSQAERLADAIVPFSFAGALAVGLLTRNVTRALSVLMVDYSCAIKLSTPISIISAMREASARRIMVKGGKYLEAFAEADTIVFDKTGTLTAACPRVEEVLDFTGRGEDELLRCAACIEEHFPHSMARAVTRAAEERGLNHEERHAEVEYVVAHGVATTLEGERALIGSRHFIFEDEGVACTDEQAGRIAAAARGRSVLYLAIGGRLAGVLLISDPPRPEAAEAIAALRALGVRRVIMLTGDQETAARAVCERLGIDTFRAQVLPADKASLIEGYKEGGSRLIMVGDGVNDSPALAAADVSVAMRDASDLAREVADITLLSSDLRELAALRRLSQRMLERINRNYRSILTINTSLLALGIFGILPPTTTALLHNASTMAISAASMRPYLPAPGGRGAQGKEPGNETA</sequence>
<dbReference type="RefSeq" id="WP_009257273.1">
    <property type="nucleotide sequence ID" value="NZ_JADNIM010000003.1"/>
</dbReference>
<dbReference type="PROSITE" id="PS00154">
    <property type="entry name" value="ATPASE_E1_E2"/>
    <property type="match status" value="1"/>
</dbReference>
<dbReference type="GO" id="GO:0008551">
    <property type="term" value="F:P-type cadmium transporter activity"/>
    <property type="evidence" value="ECO:0007669"/>
    <property type="project" value="UniProtKB-EC"/>
</dbReference>
<dbReference type="GO" id="GO:0046872">
    <property type="term" value="F:metal ion binding"/>
    <property type="evidence" value="ECO:0007669"/>
    <property type="project" value="UniProtKB-KW"/>
</dbReference>
<evidence type="ECO:0000256" key="1">
    <source>
        <dbReference type="ARBA" id="ARBA00004141"/>
    </source>
</evidence>
<proteinExistence type="inferred from homology"/>
<protein>
    <recommendedName>
        <fullName evidence="8">Cd(2+)-exporting ATPase</fullName>
        <ecNumber evidence="8">7.2.2.21</ecNumber>
    </recommendedName>
</protein>
<dbReference type="InterPro" id="IPR036412">
    <property type="entry name" value="HAD-like_sf"/>
</dbReference>
<dbReference type="Gene3D" id="3.40.1110.10">
    <property type="entry name" value="Calcium-transporting ATPase, cytoplasmic domain N"/>
    <property type="match status" value="1"/>
</dbReference>
<keyword evidence="4" id="KW-0812">Transmembrane</keyword>
<dbReference type="NCBIfam" id="TIGR01525">
    <property type="entry name" value="ATPase-IB_hvy"/>
    <property type="match status" value="1"/>
</dbReference>
<keyword evidence="10" id="KW-1003">Cell membrane</keyword>
<dbReference type="InterPro" id="IPR001757">
    <property type="entry name" value="P_typ_ATPase"/>
</dbReference>
<dbReference type="InterPro" id="IPR018303">
    <property type="entry name" value="ATPase_P-typ_P_site"/>
</dbReference>
<dbReference type="GO" id="GO:0005524">
    <property type="term" value="F:ATP binding"/>
    <property type="evidence" value="ECO:0007669"/>
    <property type="project" value="UniProtKB-UniRule"/>
</dbReference>
<comment type="similarity">
    <text evidence="2 10">Belongs to the cation transport ATPase (P-type) (TC 3.A.3) family. Type IB subfamily.</text>
</comment>
<evidence type="ECO:0000313" key="12">
    <source>
        <dbReference type="EMBL" id="MSB21341.1"/>
    </source>
</evidence>
<dbReference type="PRINTS" id="PR00119">
    <property type="entry name" value="CATATPASE"/>
</dbReference>
<keyword evidence="5" id="KW-1278">Translocase</keyword>
<dbReference type="InterPro" id="IPR027256">
    <property type="entry name" value="P-typ_ATPase_IB"/>
</dbReference>
<dbReference type="EMBL" id="WKPR01000021">
    <property type="protein sequence ID" value="MSB21341.1"/>
    <property type="molecule type" value="Genomic_DNA"/>
</dbReference>
<dbReference type="Gene3D" id="2.70.150.10">
    <property type="entry name" value="Calcium-transporting ATPase, cytoplasmic transduction domain A"/>
    <property type="match status" value="1"/>
</dbReference>
<dbReference type="EC" id="7.2.2.21" evidence="8"/>
<dbReference type="Pfam" id="PF00702">
    <property type="entry name" value="Hydrolase"/>
    <property type="match status" value="1"/>
</dbReference>
<evidence type="ECO:0000256" key="2">
    <source>
        <dbReference type="ARBA" id="ARBA00006024"/>
    </source>
</evidence>
<comment type="caution">
    <text evidence="12">The sequence shown here is derived from an EMBL/GenBank/DDBJ whole genome shotgun (WGS) entry which is preliminary data.</text>
</comment>
<evidence type="ECO:0000256" key="7">
    <source>
        <dbReference type="ARBA" id="ARBA00023136"/>
    </source>
</evidence>
<comment type="subcellular location">
    <subcellularLocation>
        <location evidence="10">Cell membrane</location>
    </subcellularLocation>
    <subcellularLocation>
        <location evidence="1">Membrane</location>
        <topology evidence="1">Multi-pass membrane protein</topology>
    </subcellularLocation>
</comment>
<evidence type="ECO:0000256" key="4">
    <source>
        <dbReference type="ARBA" id="ARBA00022692"/>
    </source>
</evidence>
<dbReference type="InterPro" id="IPR008250">
    <property type="entry name" value="ATPase_P-typ_transduc_dom_A_sf"/>
</dbReference>
<dbReference type="SUPFAM" id="SSF81653">
    <property type="entry name" value="Calcium ATPase, transduction domain A"/>
    <property type="match status" value="1"/>
</dbReference>
<dbReference type="GO" id="GO:0005886">
    <property type="term" value="C:plasma membrane"/>
    <property type="evidence" value="ECO:0007669"/>
    <property type="project" value="UniProtKB-SubCell"/>
</dbReference>
<dbReference type="SFLD" id="SFLDS00003">
    <property type="entry name" value="Haloacid_Dehalogenase"/>
    <property type="match status" value="1"/>
</dbReference>
<dbReference type="InterPro" id="IPR059000">
    <property type="entry name" value="ATPase_P-type_domA"/>
</dbReference>
<evidence type="ECO:0000256" key="9">
    <source>
        <dbReference type="ARBA" id="ARBA00049338"/>
    </source>
</evidence>
<keyword evidence="10" id="KW-0479">Metal-binding</keyword>
<evidence type="ECO:0000256" key="5">
    <source>
        <dbReference type="ARBA" id="ARBA00022967"/>
    </source>
</evidence>
<dbReference type="InterPro" id="IPR051014">
    <property type="entry name" value="Cation_Transport_ATPase_IB"/>
</dbReference>
<feature type="domain" description="P-type ATPase A" evidence="11">
    <location>
        <begin position="197"/>
        <end position="295"/>
    </location>
</feature>
<dbReference type="NCBIfam" id="TIGR01494">
    <property type="entry name" value="ATPase_P-type"/>
    <property type="match status" value="1"/>
</dbReference>
<dbReference type="InterPro" id="IPR023214">
    <property type="entry name" value="HAD_sf"/>
</dbReference>
<evidence type="ECO:0000313" key="13">
    <source>
        <dbReference type="Proteomes" id="UP000434475"/>
    </source>
</evidence>
<evidence type="ECO:0000256" key="8">
    <source>
        <dbReference type="ARBA" id="ARBA00039103"/>
    </source>
</evidence>